<dbReference type="SUPFAM" id="SSF63712">
    <property type="entry name" value="Nicotinic receptor ligand binding domain-like"/>
    <property type="match status" value="1"/>
</dbReference>
<dbReference type="RefSeq" id="XP_022345305.1">
    <property type="nucleotide sequence ID" value="XM_022489597.1"/>
</dbReference>
<keyword evidence="5" id="KW-0406">Ion transport</keyword>
<dbReference type="PRINTS" id="PR00252">
    <property type="entry name" value="NRIONCHANNEL"/>
</dbReference>
<keyword evidence="5" id="KW-0813">Transport</keyword>
<dbReference type="GO" id="GO:0004888">
    <property type="term" value="F:transmembrane signaling receptor activity"/>
    <property type="evidence" value="ECO:0007669"/>
    <property type="project" value="InterPro"/>
</dbReference>
<dbReference type="CDD" id="cd19051">
    <property type="entry name" value="LGIC_TM_cation"/>
    <property type="match status" value="1"/>
</dbReference>
<evidence type="ECO:0000259" key="7">
    <source>
        <dbReference type="Pfam" id="PF02932"/>
    </source>
</evidence>
<comment type="subcellular location">
    <subcellularLocation>
        <location evidence="1">Membrane</location>
        <topology evidence="1">Multi-pass membrane protein</topology>
    </subcellularLocation>
</comment>
<feature type="transmembrane region" description="Helical" evidence="5">
    <location>
        <begin position="267"/>
        <end position="286"/>
    </location>
</feature>
<evidence type="ECO:0000256" key="2">
    <source>
        <dbReference type="ARBA" id="ARBA00022692"/>
    </source>
</evidence>
<dbReference type="InterPro" id="IPR006201">
    <property type="entry name" value="Neur_channel"/>
</dbReference>
<dbReference type="PANTHER" id="PTHR18945">
    <property type="entry name" value="NEUROTRANSMITTER GATED ION CHANNEL"/>
    <property type="match status" value="1"/>
</dbReference>
<feature type="domain" description="Neurotransmitter-gated ion-channel ligand-binding" evidence="6">
    <location>
        <begin position="32"/>
        <end position="233"/>
    </location>
</feature>
<dbReference type="InterPro" id="IPR038050">
    <property type="entry name" value="Neuro_actylchol_rec"/>
</dbReference>
<feature type="transmembrane region" description="Helical" evidence="5">
    <location>
        <begin position="298"/>
        <end position="318"/>
    </location>
</feature>
<organism evidence="8 9">
    <name type="scientific">Crassostrea virginica</name>
    <name type="common">Eastern oyster</name>
    <dbReference type="NCBI Taxonomy" id="6565"/>
    <lineage>
        <taxon>Eukaryota</taxon>
        <taxon>Metazoa</taxon>
        <taxon>Spiralia</taxon>
        <taxon>Lophotrochozoa</taxon>
        <taxon>Mollusca</taxon>
        <taxon>Bivalvia</taxon>
        <taxon>Autobranchia</taxon>
        <taxon>Pteriomorphia</taxon>
        <taxon>Ostreida</taxon>
        <taxon>Ostreoidea</taxon>
        <taxon>Ostreidae</taxon>
        <taxon>Crassostrea</taxon>
    </lineage>
</organism>
<dbReference type="KEGG" id="cvn:111137897"/>
<feature type="transmembrane region" description="Helical" evidence="5">
    <location>
        <begin position="234"/>
        <end position="255"/>
    </location>
</feature>
<keyword evidence="8" id="KW-1185">Reference proteome</keyword>
<protein>
    <submittedName>
        <fullName evidence="9">Neuronal acetylcholine receptor subunit beta-4-like isoform X1</fullName>
    </submittedName>
</protein>
<feature type="transmembrane region" description="Helical" evidence="5">
    <location>
        <begin position="389"/>
        <end position="410"/>
    </location>
</feature>
<evidence type="ECO:0000256" key="3">
    <source>
        <dbReference type="ARBA" id="ARBA00022989"/>
    </source>
</evidence>
<keyword evidence="5" id="KW-0407">Ion channel</keyword>
<evidence type="ECO:0000313" key="9">
    <source>
        <dbReference type="RefSeq" id="XP_022345305.1"/>
    </source>
</evidence>
<accession>A0A8B8EZ21</accession>
<dbReference type="InterPro" id="IPR006202">
    <property type="entry name" value="Neur_chan_lig-bd"/>
</dbReference>
<name>A0A8B8EZ21_CRAVI</name>
<comment type="similarity">
    <text evidence="5">Belongs to the ligand-gated ion channel (TC 1.A.9) family.</text>
</comment>
<evidence type="ECO:0000259" key="6">
    <source>
        <dbReference type="Pfam" id="PF02931"/>
    </source>
</evidence>
<dbReference type="GO" id="GO:0005230">
    <property type="term" value="F:extracellular ligand-gated monoatomic ion channel activity"/>
    <property type="evidence" value="ECO:0007669"/>
    <property type="project" value="InterPro"/>
</dbReference>
<dbReference type="InterPro" id="IPR018000">
    <property type="entry name" value="Neurotransmitter_ion_chnl_CS"/>
</dbReference>
<dbReference type="InterPro" id="IPR036719">
    <property type="entry name" value="Neuro-gated_channel_TM_sf"/>
</dbReference>
<dbReference type="AlphaFoldDB" id="A0A8B8EZ21"/>
<dbReference type="InterPro" id="IPR006029">
    <property type="entry name" value="Neurotrans-gated_channel_TM"/>
</dbReference>
<keyword evidence="2 5" id="KW-0812">Transmembrane</keyword>
<evidence type="ECO:0000313" key="8">
    <source>
        <dbReference type="Proteomes" id="UP000694844"/>
    </source>
</evidence>
<dbReference type="FunFam" id="2.70.170.10:FF:000028">
    <property type="entry name" value="AcetylCholine Receptor"/>
    <property type="match status" value="1"/>
</dbReference>
<dbReference type="GO" id="GO:0016020">
    <property type="term" value="C:membrane"/>
    <property type="evidence" value="ECO:0007669"/>
    <property type="project" value="UniProtKB-SubCell"/>
</dbReference>
<evidence type="ECO:0000256" key="4">
    <source>
        <dbReference type="ARBA" id="ARBA00023136"/>
    </source>
</evidence>
<dbReference type="Gene3D" id="1.20.58.390">
    <property type="entry name" value="Neurotransmitter-gated ion-channel transmembrane domain"/>
    <property type="match status" value="1"/>
</dbReference>
<dbReference type="SUPFAM" id="SSF90112">
    <property type="entry name" value="Neurotransmitter-gated ion-channel transmembrane pore"/>
    <property type="match status" value="1"/>
</dbReference>
<dbReference type="GeneID" id="111137897"/>
<evidence type="ECO:0000256" key="1">
    <source>
        <dbReference type="ARBA" id="ARBA00004141"/>
    </source>
</evidence>
<dbReference type="CDD" id="cd18989">
    <property type="entry name" value="LGIC_ECD_cation"/>
    <property type="match status" value="1"/>
</dbReference>
<dbReference type="InterPro" id="IPR036734">
    <property type="entry name" value="Neur_chan_lig-bd_sf"/>
</dbReference>
<keyword evidence="3 5" id="KW-1133">Transmembrane helix</keyword>
<dbReference type="OrthoDB" id="6127156at2759"/>
<proteinExistence type="inferred from homology"/>
<feature type="domain" description="Neurotransmitter-gated ion-channel transmembrane" evidence="7">
    <location>
        <begin position="240"/>
        <end position="328"/>
    </location>
</feature>
<dbReference type="Pfam" id="PF02931">
    <property type="entry name" value="Neur_chan_LBD"/>
    <property type="match status" value="1"/>
</dbReference>
<dbReference type="Proteomes" id="UP000694844">
    <property type="component" value="Chromosome 5"/>
</dbReference>
<dbReference type="PROSITE" id="PS00236">
    <property type="entry name" value="NEUROTR_ION_CHANNEL"/>
    <property type="match status" value="1"/>
</dbReference>
<dbReference type="Pfam" id="PF02932">
    <property type="entry name" value="Neur_chan_memb"/>
    <property type="match status" value="1"/>
</dbReference>
<evidence type="ECO:0000256" key="5">
    <source>
        <dbReference type="RuleBase" id="RU000687"/>
    </source>
</evidence>
<sequence>MAKTTPYITLLMTVALSKFREITAASADEYKNLQTSLMTGYSNKVRPVRDQADAVFVYTAYFLADVNDVDAVQQRLITTAYLSISWVDEFLQWDSVGTGIERLYFKQKDIWTPDVVLKNGVKKFEELGGKFYYLEVSPNGRVLWMPYQVFESKCDIDITYFPFDTQTCHITFISWSFTKVEVNMTLYDGTDPINFYDFVENSVWGIKSTSAKTSPANFGDSTVTFTLQLHRKPLYYVMNLILPVVLLGVISLLVFVIPADAGEKMSFAVTVFLSFAVFLSIISMQLPVNSEKTSLLGVYLVFQMSLGVATIVISAFQLRLHHRCDGRKVGTFYRGIVRIERCLRCIRSPCDSDETGSNKKYDWRNDSYEPKVDYDDVDWKDVSSAIDFVCFWFMSFCGITATVVLIVYMYNGSS</sequence>
<gene>
    <name evidence="9" type="primary">LOC111137897</name>
</gene>
<keyword evidence="4 5" id="KW-0472">Membrane</keyword>
<reference evidence="9" key="1">
    <citation type="submission" date="2025-08" db="UniProtKB">
        <authorList>
            <consortium name="RefSeq"/>
        </authorList>
    </citation>
    <scope>IDENTIFICATION</scope>
    <source>
        <tissue evidence="9">Whole sample</tissue>
    </source>
</reference>
<dbReference type="Gene3D" id="2.70.170.10">
    <property type="entry name" value="Neurotransmitter-gated ion-channel ligand-binding domain"/>
    <property type="match status" value="1"/>
</dbReference>